<organism evidence="1 2">
    <name type="scientific">Pisolithus microcarpus 441</name>
    <dbReference type="NCBI Taxonomy" id="765257"/>
    <lineage>
        <taxon>Eukaryota</taxon>
        <taxon>Fungi</taxon>
        <taxon>Dikarya</taxon>
        <taxon>Basidiomycota</taxon>
        <taxon>Agaricomycotina</taxon>
        <taxon>Agaricomycetes</taxon>
        <taxon>Agaricomycetidae</taxon>
        <taxon>Boletales</taxon>
        <taxon>Sclerodermatineae</taxon>
        <taxon>Pisolithaceae</taxon>
        <taxon>Pisolithus</taxon>
    </lineage>
</organism>
<protein>
    <submittedName>
        <fullName evidence="1">Uncharacterized protein</fullName>
    </submittedName>
</protein>
<gene>
    <name evidence="1" type="ORF">PISMIDRAFT_273346</name>
</gene>
<accession>A0A0D0A2Q0</accession>
<reference evidence="1 2" key="1">
    <citation type="submission" date="2014-04" db="EMBL/GenBank/DDBJ databases">
        <authorList>
            <consortium name="DOE Joint Genome Institute"/>
            <person name="Kuo A."/>
            <person name="Kohler A."/>
            <person name="Costa M.D."/>
            <person name="Nagy L.G."/>
            <person name="Floudas D."/>
            <person name="Copeland A."/>
            <person name="Barry K.W."/>
            <person name="Cichocki N."/>
            <person name="Veneault-Fourrey C."/>
            <person name="LaButti K."/>
            <person name="Lindquist E.A."/>
            <person name="Lipzen A."/>
            <person name="Lundell T."/>
            <person name="Morin E."/>
            <person name="Murat C."/>
            <person name="Sun H."/>
            <person name="Tunlid A."/>
            <person name="Henrissat B."/>
            <person name="Grigoriev I.V."/>
            <person name="Hibbett D.S."/>
            <person name="Martin F."/>
            <person name="Nordberg H.P."/>
            <person name="Cantor M.N."/>
            <person name="Hua S.X."/>
        </authorList>
    </citation>
    <scope>NUCLEOTIDE SEQUENCE [LARGE SCALE GENOMIC DNA]</scope>
    <source>
        <strain evidence="1 2">441</strain>
    </source>
</reference>
<dbReference type="Proteomes" id="UP000054018">
    <property type="component" value="Unassembled WGS sequence"/>
</dbReference>
<dbReference type="AlphaFoldDB" id="A0A0D0A2Q0"/>
<sequence>MCPACTKPSPWLSHQNWIACKSSDPMVDALFFLSGLVRGIPDGAAWLVAPACTGTRGTRDRHKGNCYANLLGGARSIKLNRAHQHSKHGNRSYLQPSLFISRTFGTSLIVADRKHAQIDTDG</sequence>
<proteinExistence type="predicted"/>
<dbReference type="HOGENOM" id="CLU_2027650_0_0_1"/>
<reference evidence="2" key="2">
    <citation type="submission" date="2015-01" db="EMBL/GenBank/DDBJ databases">
        <title>Evolutionary Origins and Diversification of the Mycorrhizal Mutualists.</title>
        <authorList>
            <consortium name="DOE Joint Genome Institute"/>
            <consortium name="Mycorrhizal Genomics Consortium"/>
            <person name="Kohler A."/>
            <person name="Kuo A."/>
            <person name="Nagy L.G."/>
            <person name="Floudas D."/>
            <person name="Copeland A."/>
            <person name="Barry K.W."/>
            <person name="Cichocki N."/>
            <person name="Veneault-Fourrey C."/>
            <person name="LaButti K."/>
            <person name="Lindquist E.A."/>
            <person name="Lipzen A."/>
            <person name="Lundell T."/>
            <person name="Morin E."/>
            <person name="Murat C."/>
            <person name="Riley R."/>
            <person name="Ohm R."/>
            <person name="Sun H."/>
            <person name="Tunlid A."/>
            <person name="Henrissat B."/>
            <person name="Grigoriev I.V."/>
            <person name="Hibbett D.S."/>
            <person name="Martin F."/>
        </authorList>
    </citation>
    <scope>NUCLEOTIDE SEQUENCE [LARGE SCALE GENOMIC DNA]</scope>
    <source>
        <strain evidence="2">441</strain>
    </source>
</reference>
<name>A0A0D0A2Q0_9AGAM</name>
<evidence type="ECO:0000313" key="2">
    <source>
        <dbReference type="Proteomes" id="UP000054018"/>
    </source>
</evidence>
<evidence type="ECO:0000313" key="1">
    <source>
        <dbReference type="EMBL" id="KIK26348.1"/>
    </source>
</evidence>
<dbReference type="EMBL" id="KN833702">
    <property type="protein sequence ID" value="KIK26348.1"/>
    <property type="molecule type" value="Genomic_DNA"/>
</dbReference>
<keyword evidence="2" id="KW-1185">Reference proteome</keyword>